<keyword evidence="3 4" id="KW-0808">Transferase</keyword>
<accession>A0A059AU72</accession>
<dbReference type="PROSITE" id="PS00375">
    <property type="entry name" value="UDPGT"/>
    <property type="match status" value="1"/>
</dbReference>
<dbReference type="InterPro" id="IPR002213">
    <property type="entry name" value="UDP_glucos_trans"/>
</dbReference>
<evidence type="ECO:0000256" key="1">
    <source>
        <dbReference type="ARBA" id="ARBA00009995"/>
    </source>
</evidence>
<dbReference type="Pfam" id="PF00201">
    <property type="entry name" value="UDPGT"/>
    <property type="match status" value="1"/>
</dbReference>
<gene>
    <name evidence="5" type="ORF">EUGRSUZ_H00262</name>
</gene>
<name>A0A059AU72_EUCGR</name>
<dbReference type="AlphaFoldDB" id="A0A059AU72"/>
<dbReference type="CDD" id="cd03784">
    <property type="entry name" value="GT1_Gtf-like"/>
    <property type="match status" value="1"/>
</dbReference>
<dbReference type="InParanoid" id="A0A059AU72"/>
<comment type="similarity">
    <text evidence="1 4">Belongs to the UDP-glycosyltransferase family.</text>
</comment>
<proteinExistence type="inferred from homology"/>
<dbReference type="PANTHER" id="PTHR11926">
    <property type="entry name" value="GLUCOSYL/GLUCURONOSYL TRANSFERASES"/>
    <property type="match status" value="1"/>
</dbReference>
<dbReference type="OMA" id="NDECMEW"/>
<dbReference type="SUPFAM" id="SSF53756">
    <property type="entry name" value="UDP-Glycosyltransferase/glycogen phosphorylase"/>
    <property type="match status" value="1"/>
</dbReference>
<dbReference type="GO" id="GO:0005737">
    <property type="term" value="C:cytoplasm"/>
    <property type="evidence" value="ECO:0000318"/>
    <property type="project" value="GO_Central"/>
</dbReference>
<dbReference type="PANTHER" id="PTHR11926:SF1560">
    <property type="entry name" value="UDP-GLYCOSYLTRANSFERASE 74E1-RELATED"/>
    <property type="match status" value="1"/>
</dbReference>
<keyword evidence="2 4" id="KW-0328">Glycosyltransferase</keyword>
<dbReference type="Gramene" id="KCW57497">
    <property type="protein sequence ID" value="KCW57497"/>
    <property type="gene ID" value="EUGRSUZ_H00262"/>
</dbReference>
<dbReference type="GO" id="GO:0080044">
    <property type="term" value="F:quercetin 7-O-glucosyltransferase activity"/>
    <property type="evidence" value="ECO:0000318"/>
    <property type="project" value="GO_Central"/>
</dbReference>
<evidence type="ECO:0000256" key="4">
    <source>
        <dbReference type="RuleBase" id="RU003718"/>
    </source>
</evidence>
<dbReference type="eggNOG" id="KOG1192">
    <property type="taxonomic scope" value="Eukaryota"/>
</dbReference>
<evidence type="ECO:0000256" key="2">
    <source>
        <dbReference type="ARBA" id="ARBA00022676"/>
    </source>
</evidence>
<sequence>MRANWRLFSTFAELEVEVVKWMGSQCPLLTVGPTVPSMYLDKRIQHDKDYGLSLFKPNDAETCIEWLDSKDADSVVYVSFGSLASLGEEQMEEIAIGLKRMKGNFLWVVRASEEKKLPCNFLQDMELLDGKGLVVKWCDQLQVLSHGSVGCFMTHCGWNSTMEGVSWGVPMVVMPQRTDQPTNAAFITEVWKVGLRVRVNEKGIVTSEEIESCINEVMGGERGKEIKANSLKWKERARIAMEEGGSSDNNINNFAKNIIEMYKQ</sequence>
<organism evidence="5">
    <name type="scientific">Eucalyptus grandis</name>
    <name type="common">Flooded gum</name>
    <dbReference type="NCBI Taxonomy" id="71139"/>
    <lineage>
        <taxon>Eukaryota</taxon>
        <taxon>Viridiplantae</taxon>
        <taxon>Streptophyta</taxon>
        <taxon>Embryophyta</taxon>
        <taxon>Tracheophyta</taxon>
        <taxon>Spermatophyta</taxon>
        <taxon>Magnoliopsida</taxon>
        <taxon>eudicotyledons</taxon>
        <taxon>Gunneridae</taxon>
        <taxon>Pentapetalae</taxon>
        <taxon>rosids</taxon>
        <taxon>malvids</taxon>
        <taxon>Myrtales</taxon>
        <taxon>Myrtaceae</taxon>
        <taxon>Myrtoideae</taxon>
        <taxon>Eucalypteae</taxon>
        <taxon>Eucalyptus</taxon>
    </lineage>
</organism>
<dbReference type="FunFam" id="3.40.50.2000:FF:000019">
    <property type="entry name" value="Glycosyltransferase"/>
    <property type="match status" value="1"/>
</dbReference>
<evidence type="ECO:0000313" key="5">
    <source>
        <dbReference type="EMBL" id="KCW57497.1"/>
    </source>
</evidence>
<dbReference type="InterPro" id="IPR035595">
    <property type="entry name" value="UDP_glycos_trans_CS"/>
</dbReference>
<dbReference type="GO" id="GO:0080043">
    <property type="term" value="F:quercetin 3-O-glucosyltransferase activity"/>
    <property type="evidence" value="ECO:0000318"/>
    <property type="project" value="GO_Central"/>
</dbReference>
<dbReference type="Gene3D" id="3.40.50.2000">
    <property type="entry name" value="Glycogen Phosphorylase B"/>
    <property type="match status" value="2"/>
</dbReference>
<dbReference type="EMBL" id="KK198760">
    <property type="protein sequence ID" value="KCW57497.1"/>
    <property type="molecule type" value="Genomic_DNA"/>
</dbReference>
<reference evidence="5" key="1">
    <citation type="submission" date="2013-07" db="EMBL/GenBank/DDBJ databases">
        <title>The genome of Eucalyptus grandis.</title>
        <authorList>
            <person name="Schmutz J."/>
            <person name="Hayes R."/>
            <person name="Myburg A."/>
            <person name="Tuskan G."/>
            <person name="Grattapaglia D."/>
            <person name="Rokhsar D.S."/>
        </authorList>
    </citation>
    <scope>NUCLEOTIDE SEQUENCE</scope>
    <source>
        <tissue evidence="5">Leaf extractions</tissue>
    </source>
</reference>
<evidence type="ECO:0000256" key="3">
    <source>
        <dbReference type="ARBA" id="ARBA00022679"/>
    </source>
</evidence>
<protein>
    <submittedName>
        <fullName evidence="5">Uncharacterized protein</fullName>
    </submittedName>
</protein>